<proteinExistence type="predicted"/>
<name>A0A1I5TAS4_9BACT</name>
<dbReference type="RefSeq" id="WP_090655371.1">
    <property type="nucleotide sequence ID" value="NZ_FOXQ01000002.1"/>
</dbReference>
<keyword evidence="2" id="KW-1185">Reference proteome</keyword>
<organism evidence="1 2">
    <name type="scientific">Parafilimonas terrae</name>
    <dbReference type="NCBI Taxonomy" id="1465490"/>
    <lineage>
        <taxon>Bacteria</taxon>
        <taxon>Pseudomonadati</taxon>
        <taxon>Bacteroidota</taxon>
        <taxon>Chitinophagia</taxon>
        <taxon>Chitinophagales</taxon>
        <taxon>Chitinophagaceae</taxon>
        <taxon>Parafilimonas</taxon>
    </lineage>
</organism>
<sequence length="125" mass="14732">MKPLEQLINVEKARLLHELFPQEIPALLEYTANICMTIQEEEQLLRNRWDNGLFTFDVWLSFVREVSNKIGRYGKRLHKQSGLFADQLFDGYLSLYMVHCLNLYTGVRKHGNRKFVQAVELLFNA</sequence>
<dbReference type="Proteomes" id="UP000199031">
    <property type="component" value="Unassembled WGS sequence"/>
</dbReference>
<gene>
    <name evidence="1" type="ORF">SAMN05444277_10223</name>
</gene>
<dbReference type="STRING" id="1465490.SAMN05444277_10223"/>
<evidence type="ECO:0000313" key="1">
    <source>
        <dbReference type="EMBL" id="SFP80145.1"/>
    </source>
</evidence>
<dbReference type="AlphaFoldDB" id="A0A1I5TAS4"/>
<dbReference type="EMBL" id="FOXQ01000002">
    <property type="protein sequence ID" value="SFP80145.1"/>
    <property type="molecule type" value="Genomic_DNA"/>
</dbReference>
<dbReference type="OrthoDB" id="969612at2"/>
<protein>
    <submittedName>
        <fullName evidence="1">Uncharacterized protein</fullName>
    </submittedName>
</protein>
<evidence type="ECO:0000313" key="2">
    <source>
        <dbReference type="Proteomes" id="UP000199031"/>
    </source>
</evidence>
<accession>A0A1I5TAS4</accession>
<reference evidence="1 2" key="1">
    <citation type="submission" date="2016-10" db="EMBL/GenBank/DDBJ databases">
        <authorList>
            <person name="de Groot N.N."/>
        </authorList>
    </citation>
    <scope>NUCLEOTIDE SEQUENCE [LARGE SCALE GENOMIC DNA]</scope>
    <source>
        <strain evidence="1 2">DSM 28286</strain>
    </source>
</reference>